<gene>
    <name evidence="3" type="ORF">A9Q93_03975</name>
</gene>
<feature type="domain" description="Fibronectin type-III" evidence="2">
    <location>
        <begin position="379"/>
        <end position="468"/>
    </location>
</feature>
<feature type="non-terminal residue" evidence="3">
    <location>
        <position position="1"/>
    </location>
</feature>
<evidence type="ECO:0000259" key="2">
    <source>
        <dbReference type="PROSITE" id="PS50853"/>
    </source>
</evidence>
<dbReference type="Gene3D" id="2.60.40.10">
    <property type="entry name" value="Immunoglobulins"/>
    <property type="match status" value="3"/>
</dbReference>
<feature type="domain" description="Fibronectin type-III" evidence="2">
    <location>
        <begin position="120"/>
        <end position="212"/>
    </location>
</feature>
<dbReference type="InterPro" id="IPR050991">
    <property type="entry name" value="ECM_Regulatory_Proteins"/>
</dbReference>
<dbReference type="PANTHER" id="PTHR46708">
    <property type="entry name" value="TENASCIN"/>
    <property type="match status" value="1"/>
</dbReference>
<dbReference type="AlphaFoldDB" id="A0A1Z8B6V6"/>
<dbReference type="InterPro" id="IPR036116">
    <property type="entry name" value="FN3_sf"/>
</dbReference>
<feature type="non-terminal residue" evidence="3">
    <location>
        <position position="1227"/>
    </location>
</feature>
<keyword evidence="1" id="KW-0677">Repeat</keyword>
<dbReference type="PROSITE" id="PS50853">
    <property type="entry name" value="FN3"/>
    <property type="match status" value="3"/>
</dbReference>
<dbReference type="Proteomes" id="UP000196102">
    <property type="component" value="Unassembled WGS sequence"/>
</dbReference>
<evidence type="ECO:0000256" key="1">
    <source>
        <dbReference type="ARBA" id="ARBA00022737"/>
    </source>
</evidence>
<comment type="caution">
    <text evidence="3">The sequence shown here is derived from an EMBL/GenBank/DDBJ whole genome shotgun (WGS) entry which is preliminary data.</text>
</comment>
<dbReference type="InterPro" id="IPR003961">
    <property type="entry name" value="FN3_dom"/>
</dbReference>
<evidence type="ECO:0000313" key="4">
    <source>
        <dbReference type="Proteomes" id="UP000196102"/>
    </source>
</evidence>
<organism evidence="3 4">
    <name type="scientific">Nonlabens dokdonensis</name>
    <dbReference type="NCBI Taxonomy" id="328515"/>
    <lineage>
        <taxon>Bacteria</taxon>
        <taxon>Pseudomonadati</taxon>
        <taxon>Bacteroidota</taxon>
        <taxon>Flavobacteriia</taxon>
        <taxon>Flavobacteriales</taxon>
        <taxon>Flavobacteriaceae</taxon>
        <taxon>Nonlabens</taxon>
    </lineage>
</organism>
<dbReference type="SMART" id="SM00060">
    <property type="entry name" value="FN3"/>
    <property type="match status" value="5"/>
</dbReference>
<dbReference type="CDD" id="cd00063">
    <property type="entry name" value="FN3"/>
    <property type="match status" value="3"/>
</dbReference>
<dbReference type="PANTHER" id="PTHR46708:SF2">
    <property type="entry name" value="FIBRONECTIN TYPE-III DOMAIN-CONTAINING PROTEIN"/>
    <property type="match status" value="1"/>
</dbReference>
<reference evidence="4" key="1">
    <citation type="journal article" date="2017" name="Proc. Natl. Acad. Sci. U.S.A.">
        <title>Simulation of Deepwater Horizon oil plume reveals substrate specialization within a complex community of hydrocarbon-degraders.</title>
        <authorList>
            <person name="Hu P."/>
            <person name="Dubinsky E.A."/>
            <person name="Probst A.J."/>
            <person name="Wang J."/>
            <person name="Sieber C.M.K."/>
            <person name="Tom L.M."/>
            <person name="Gardinali P."/>
            <person name="Banfield J.F."/>
            <person name="Atlas R.M."/>
            <person name="Andersen G.L."/>
        </authorList>
    </citation>
    <scope>NUCLEOTIDE SEQUENCE [LARGE SCALE GENOMIC DNA]</scope>
</reference>
<evidence type="ECO:0000313" key="3">
    <source>
        <dbReference type="EMBL" id="OUS18283.1"/>
    </source>
</evidence>
<sequence>NTTPLSDWSFAGNFITPPTCLPLGAISIDSISDTTLDLSWGQVGSETSWDIEIINTSSIPADTFTYVPNNAGLSTNAPQLTGLVPESNYQFIVRANCGVIDGPGAWSGVYNFTTLPTCQAPIDLVLVSYDNDDITFSWTSIDTETMWYVEYVNVTLGEVQTGIADDSTTTDSYTAMSLDANSEYSLYVSAACGGADGNSDWSGPVTITTLCNAVAMPFSEPFSTWVPECFDVDNGDQPWFEHVSGGDTVAAKARNSWPNYSTNRHLITPMVTMSQQGLLTFKWSHDEYTWISDSLSVRLSNDGGATWTTVWNVTGAAFDSQGGVTSTQPGIYVEENLLIDNSYTGTDLMVDIAYTGPANYGYTVFIDSIAIDVLPPCNIPYYLAVDSAYTTSVDMSFTVAGTGATSYEVEIVEGLNAPTGVATDVVSGTPFTLSSLTPGTDYSVYARTMCGTDSTVWVGPVTFTTVCAPVVDYATSFEGLNTGDAMNCWDFIDSTSSSWSNVQVFSSTWTVGNTGINSVQMSNDNAVGSSNYQFAVLPEFSSLATQDHRLRFFAIDQWSDGNEIVVGTISDVNDINTFTPFETVALTNVYTQYTINFDSYTGSDTRIALQNVAGDVYATTYIDDVEWHEIPNCFPPSVTIDSTSTTSVSIAIDSAGTFGAEWFIEMVDIAGNNPTVLDTANTLAHTITGLAPSTVYAMTISTNCSNAISEVLVVNVQTDCAAIGNFYNNFEDLAGGADTSICWDYTVVDNSTSQWSFPTMNVYNSTWNTCDGSKAIRMYSGDDPNSELLLVTPELTDINAGTHVLTFTATNFSSWAPPSGYEVGTITDANDPNTFTALYSGTAGVACDSVLVPFLSYTGTDTRIAIRFDHSSTFQNLYIDKVRWEEGPDCALPVGFNTVEVLDTEVTLDWLNISPDTVWYLELVDVLDTLDVYDSIPTDTALVHPYTITGLSENTIYDVYLSNLCDTVYDDVLLSFVTPWGNNIGVSSIISPVSAGCNLSDSSQIEVEIENFGGLMATGFPVELSWDDSIYFNVGTFMDTIQPGGTATFIIDGYYDFSSALDSNFWVQTALAADSVVSNDGMGSTVTNLGNMWIDVQVNTGNYAGEVWWEILDTINNVTAYNTGITAGYSNNSTYNTAVCVYANGDYVMNAWDTYDDGWNGGTYSITRCGGIILANNDGNEVTNGIGGVSGSDLEVQEGFHVDPCPDNDLAVMSIDGLESACGLGME</sequence>
<accession>A0A1Z8B6V6</accession>
<protein>
    <recommendedName>
        <fullName evidence="2">Fibronectin type-III domain-containing protein</fullName>
    </recommendedName>
</protein>
<dbReference type="EMBL" id="MAAX01000069">
    <property type="protein sequence ID" value="OUS18283.1"/>
    <property type="molecule type" value="Genomic_DNA"/>
</dbReference>
<feature type="domain" description="Fibronectin type-III" evidence="2">
    <location>
        <begin position="22"/>
        <end position="117"/>
    </location>
</feature>
<dbReference type="Gene3D" id="2.60.120.200">
    <property type="match status" value="2"/>
</dbReference>
<name>A0A1Z8B6V6_9FLAO</name>
<dbReference type="InterPro" id="IPR013783">
    <property type="entry name" value="Ig-like_fold"/>
</dbReference>
<dbReference type="SUPFAM" id="SSF49265">
    <property type="entry name" value="Fibronectin type III"/>
    <property type="match status" value="2"/>
</dbReference>
<dbReference type="NCBIfam" id="NF038128">
    <property type="entry name" value="choice_anch_J"/>
    <property type="match status" value="1"/>
</dbReference>
<proteinExistence type="predicted"/>
<dbReference type="RefSeq" id="WP_303686087.1">
    <property type="nucleotide sequence ID" value="NZ_MAAX01000069.1"/>
</dbReference>